<dbReference type="EMBL" id="BSPK01000025">
    <property type="protein sequence ID" value="GLS63648.1"/>
    <property type="molecule type" value="Genomic_DNA"/>
</dbReference>
<feature type="region of interest" description="Disordered" evidence="1">
    <location>
        <begin position="60"/>
        <end position="81"/>
    </location>
</feature>
<protein>
    <submittedName>
        <fullName evidence="2">Transcriptional regulator</fullName>
    </submittedName>
</protein>
<reference evidence="3" key="1">
    <citation type="journal article" date="2014" name="Int. J. Syst. Evol. Microbiol.">
        <title>Complete genome of a new Firmicutes species belonging to the dominant human colonic microbiota ('Ruminococcus bicirculans') reveals two chromosomes and a selective capacity to utilize plant glucans.</title>
        <authorList>
            <consortium name="NISC Comparative Sequencing Program"/>
            <person name="Wegmann U."/>
            <person name="Louis P."/>
            <person name="Goesmann A."/>
            <person name="Henrissat B."/>
            <person name="Duncan S.H."/>
            <person name="Flint H.J."/>
        </authorList>
    </citation>
    <scope>NUCLEOTIDE SEQUENCE</scope>
    <source>
        <strain evidence="3">NBRC 107715</strain>
    </source>
</reference>
<name>A0A512J4G3_9HYPH</name>
<dbReference type="SUPFAM" id="SSF47413">
    <property type="entry name" value="lambda repressor-like DNA-binding domains"/>
    <property type="match status" value="1"/>
</dbReference>
<organism evidence="2 4">
    <name type="scientific">Methylobacterium oxalidis</name>
    <dbReference type="NCBI Taxonomy" id="944322"/>
    <lineage>
        <taxon>Bacteria</taxon>
        <taxon>Pseudomonadati</taxon>
        <taxon>Pseudomonadota</taxon>
        <taxon>Alphaproteobacteria</taxon>
        <taxon>Hyphomicrobiales</taxon>
        <taxon>Methylobacteriaceae</taxon>
        <taxon>Methylobacterium</taxon>
    </lineage>
</organism>
<accession>A0A512J4G3</accession>
<dbReference type="AlphaFoldDB" id="A0A512J4G3"/>
<evidence type="ECO:0000313" key="5">
    <source>
        <dbReference type="Proteomes" id="UP001156856"/>
    </source>
</evidence>
<evidence type="ECO:0000256" key="1">
    <source>
        <dbReference type="SAM" id="MobiDB-lite"/>
    </source>
</evidence>
<sequence length="81" mass="8705">MLTGAQMRMARGYLRWSARDLSEASGVSGTTIKRMEETDGVPKSMADNVAAIQQAFEKAGIQRIPRNGGGPGVRLREPQGS</sequence>
<dbReference type="EMBL" id="BJZU01000052">
    <property type="protein sequence ID" value="GEP04823.1"/>
    <property type="molecule type" value="Genomic_DNA"/>
</dbReference>
<gene>
    <name evidence="3" type="ORF">GCM10007888_20290</name>
    <name evidence="2" type="ORF">MOX02_28610</name>
</gene>
<reference evidence="3" key="4">
    <citation type="submission" date="2023-01" db="EMBL/GenBank/DDBJ databases">
        <title>Draft genome sequence of Methylobacterium oxalidis strain NBRC 107715.</title>
        <authorList>
            <person name="Sun Q."/>
            <person name="Mori K."/>
        </authorList>
    </citation>
    <scope>NUCLEOTIDE SEQUENCE</scope>
    <source>
        <strain evidence="3">NBRC 107715</strain>
    </source>
</reference>
<dbReference type="Proteomes" id="UP000321960">
    <property type="component" value="Unassembled WGS sequence"/>
</dbReference>
<dbReference type="Proteomes" id="UP001156856">
    <property type="component" value="Unassembled WGS sequence"/>
</dbReference>
<dbReference type="GO" id="GO:0003677">
    <property type="term" value="F:DNA binding"/>
    <property type="evidence" value="ECO:0007669"/>
    <property type="project" value="InterPro"/>
</dbReference>
<dbReference type="InterPro" id="IPR010982">
    <property type="entry name" value="Lambda_DNA-bd_dom_sf"/>
</dbReference>
<reference evidence="5" key="2">
    <citation type="journal article" date="2019" name="Int. J. Syst. Evol. Microbiol.">
        <title>The Global Catalogue of Microorganisms (GCM) 10K type strain sequencing project: providing services to taxonomists for standard genome sequencing and annotation.</title>
        <authorList>
            <consortium name="The Broad Institute Genomics Platform"/>
            <consortium name="The Broad Institute Genome Sequencing Center for Infectious Disease"/>
            <person name="Wu L."/>
            <person name="Ma J."/>
        </authorList>
    </citation>
    <scope>NUCLEOTIDE SEQUENCE [LARGE SCALE GENOMIC DNA]</scope>
    <source>
        <strain evidence="5">NBRC 107715</strain>
    </source>
</reference>
<evidence type="ECO:0000313" key="3">
    <source>
        <dbReference type="EMBL" id="GLS63648.1"/>
    </source>
</evidence>
<evidence type="ECO:0000313" key="4">
    <source>
        <dbReference type="Proteomes" id="UP000321960"/>
    </source>
</evidence>
<reference evidence="2 4" key="3">
    <citation type="submission" date="2019-07" db="EMBL/GenBank/DDBJ databases">
        <title>Whole genome shotgun sequence of Methylobacterium oxalidis NBRC 107715.</title>
        <authorList>
            <person name="Hosoyama A."/>
            <person name="Uohara A."/>
            <person name="Ohji S."/>
            <person name="Ichikawa N."/>
        </authorList>
    </citation>
    <scope>NUCLEOTIDE SEQUENCE [LARGE SCALE GENOMIC DNA]</scope>
    <source>
        <strain evidence="2 4">NBRC 107715</strain>
    </source>
</reference>
<keyword evidence="5" id="KW-1185">Reference proteome</keyword>
<proteinExistence type="predicted"/>
<comment type="caution">
    <text evidence="2">The sequence shown here is derived from an EMBL/GenBank/DDBJ whole genome shotgun (WGS) entry which is preliminary data.</text>
</comment>
<evidence type="ECO:0000313" key="2">
    <source>
        <dbReference type="EMBL" id="GEP04823.1"/>
    </source>
</evidence>
<dbReference type="Gene3D" id="1.10.260.40">
    <property type="entry name" value="lambda repressor-like DNA-binding domains"/>
    <property type="match status" value="1"/>
</dbReference>
<dbReference type="OrthoDB" id="7305227at2"/>